<dbReference type="Gene3D" id="2.60.40.4070">
    <property type="match status" value="1"/>
</dbReference>
<sequence length="379" mass="43475">MDNEGQFEAAGAGETTCSSNDYFRVRADVDAPIEIPINCELIITNSQYQDTILIPIIVGDSMNLPVGPDDYGYAIYDWTDSCYLVVPDFEWKEIRGIGERVEIGDDETVWYELPSAFGYWRYYGIPYRFISISSNGWIAADTTSRCDFTNVQLPYTNAPPNIVAFLWDDLAPTRYGDIWYYFDTADSRIIVEFDSISYFGAPDKWEMVQVQIYDTSYLGANRDNPIGIYFLTVNDFKSVTVGIQNRNGTSGLTYFWNGNYPRSAAFLLPRRALWIQSDAINRIAENQVPSGFLPRSGSSIVNLHKYPLRIGSIPDRVYTVEIYQADGRLVRRIPVSSSCGKEIYWDGSDYYHRKLNRGVYYLRMKYADRVFCQKIVLIE</sequence>
<evidence type="ECO:0000313" key="1">
    <source>
        <dbReference type="EMBL" id="HGD12793.1"/>
    </source>
</evidence>
<organism evidence="1">
    <name type="scientific">candidate division WOR-3 bacterium</name>
    <dbReference type="NCBI Taxonomy" id="2052148"/>
    <lineage>
        <taxon>Bacteria</taxon>
        <taxon>Bacteria division WOR-3</taxon>
    </lineage>
</organism>
<dbReference type="EMBL" id="DTMZ01000036">
    <property type="protein sequence ID" value="HGD12793.1"/>
    <property type="molecule type" value="Genomic_DNA"/>
</dbReference>
<comment type="caution">
    <text evidence="1">The sequence shown here is derived from an EMBL/GenBank/DDBJ whole genome shotgun (WGS) entry which is preliminary data.</text>
</comment>
<name>A0A7V3PSV6_UNCW3</name>
<protein>
    <recommendedName>
        <fullName evidence="2">T9SS type A sorting domain-containing protein</fullName>
    </recommendedName>
</protein>
<evidence type="ECO:0008006" key="2">
    <source>
        <dbReference type="Google" id="ProtNLM"/>
    </source>
</evidence>
<accession>A0A7V3PSV6</accession>
<gene>
    <name evidence="1" type="ORF">ENX16_01730</name>
</gene>
<proteinExistence type="predicted"/>
<reference evidence="1" key="1">
    <citation type="journal article" date="2020" name="mSystems">
        <title>Genome- and Community-Level Interaction Insights into Carbon Utilization and Element Cycling Functions of Hydrothermarchaeota in Hydrothermal Sediment.</title>
        <authorList>
            <person name="Zhou Z."/>
            <person name="Liu Y."/>
            <person name="Xu W."/>
            <person name="Pan J."/>
            <person name="Luo Z.H."/>
            <person name="Li M."/>
        </authorList>
    </citation>
    <scope>NUCLEOTIDE SEQUENCE [LARGE SCALE GENOMIC DNA]</scope>
    <source>
        <strain evidence="1">SpSt-914</strain>
    </source>
</reference>
<dbReference type="AlphaFoldDB" id="A0A7V3PSV6"/>